<dbReference type="InterPro" id="IPR000884">
    <property type="entry name" value="TSP1_rpt"/>
</dbReference>
<dbReference type="OrthoDB" id="446173at2759"/>
<evidence type="ECO:0000256" key="6">
    <source>
        <dbReference type="SAM" id="MobiDB-lite"/>
    </source>
</evidence>
<dbReference type="Gene3D" id="2.20.100.10">
    <property type="entry name" value="Thrombospondin type-1 (TSP1) repeat"/>
    <property type="match status" value="8"/>
</dbReference>
<dbReference type="Pfam" id="PF00090">
    <property type="entry name" value="TSP_1"/>
    <property type="match status" value="6"/>
</dbReference>
<evidence type="ECO:0000313" key="8">
    <source>
        <dbReference type="Proteomes" id="UP000515145"/>
    </source>
</evidence>
<comment type="subcellular location">
    <subcellularLocation>
        <location evidence="1">Secreted</location>
    </subcellularLocation>
</comment>
<dbReference type="RefSeq" id="XP_028268119.1">
    <property type="nucleotide sequence ID" value="XM_028412318.1"/>
</dbReference>
<name>A0A6P7IXD7_9TELE</name>
<dbReference type="Proteomes" id="UP000515145">
    <property type="component" value="Chromosome 8"/>
</dbReference>
<feature type="signal peptide" evidence="7">
    <location>
        <begin position="1"/>
        <end position="19"/>
    </location>
</feature>
<keyword evidence="3 7" id="KW-0732">Signal</keyword>
<keyword evidence="8" id="KW-1185">Reference proteome</keyword>
<dbReference type="SMART" id="SM00209">
    <property type="entry name" value="TSP1"/>
    <property type="match status" value="8"/>
</dbReference>
<dbReference type="InParanoid" id="A0A6P7IXD7"/>
<dbReference type="FunCoup" id="A0A6P7IXD7">
    <property type="interactions" value="357"/>
</dbReference>
<evidence type="ECO:0000256" key="2">
    <source>
        <dbReference type="ARBA" id="ARBA00022525"/>
    </source>
</evidence>
<evidence type="ECO:0000256" key="4">
    <source>
        <dbReference type="ARBA" id="ARBA00022737"/>
    </source>
</evidence>
<dbReference type="PRINTS" id="PR01705">
    <property type="entry name" value="TSP1REPEAT"/>
</dbReference>
<evidence type="ECO:0000256" key="7">
    <source>
        <dbReference type="SAM" id="SignalP"/>
    </source>
</evidence>
<dbReference type="PANTHER" id="PTHR22906:SF43">
    <property type="entry name" value="PROPERDIN"/>
    <property type="match status" value="1"/>
</dbReference>
<dbReference type="PROSITE" id="PS50092">
    <property type="entry name" value="TSP1"/>
    <property type="match status" value="8"/>
</dbReference>
<keyword evidence="5" id="KW-1015">Disulfide bond</keyword>
<keyword evidence="2" id="KW-0964">Secreted</keyword>
<reference evidence="9" key="1">
    <citation type="submission" date="2025-08" db="UniProtKB">
        <authorList>
            <consortium name="RefSeq"/>
        </authorList>
    </citation>
    <scope>IDENTIFICATION</scope>
</reference>
<organism evidence="8 9">
    <name type="scientific">Parambassis ranga</name>
    <name type="common">Indian glassy fish</name>
    <dbReference type="NCBI Taxonomy" id="210632"/>
    <lineage>
        <taxon>Eukaryota</taxon>
        <taxon>Metazoa</taxon>
        <taxon>Chordata</taxon>
        <taxon>Craniata</taxon>
        <taxon>Vertebrata</taxon>
        <taxon>Euteleostomi</taxon>
        <taxon>Actinopterygii</taxon>
        <taxon>Neopterygii</taxon>
        <taxon>Teleostei</taxon>
        <taxon>Neoteleostei</taxon>
        <taxon>Acanthomorphata</taxon>
        <taxon>Ovalentaria</taxon>
        <taxon>Ambassidae</taxon>
        <taxon>Parambassis</taxon>
    </lineage>
</organism>
<feature type="chain" id="PRO_5027833693" evidence="7">
    <location>
        <begin position="20"/>
        <end position="567"/>
    </location>
</feature>
<evidence type="ECO:0000256" key="1">
    <source>
        <dbReference type="ARBA" id="ARBA00004613"/>
    </source>
</evidence>
<dbReference type="InterPro" id="IPR052065">
    <property type="entry name" value="Compl_asym_regulator"/>
</dbReference>
<feature type="region of interest" description="Disordered" evidence="6">
    <location>
        <begin position="204"/>
        <end position="230"/>
    </location>
</feature>
<proteinExistence type="predicted"/>
<protein>
    <submittedName>
        <fullName evidence="9">Properdin-like</fullName>
    </submittedName>
</protein>
<keyword evidence="4" id="KW-0677">Repeat</keyword>
<sequence>MQALKILLVLVLTLGSVEHSECVRCFAEFDKTSGKCSKELGEVDEEDDCCQNPNYGYQKIDGPCQSCGPPVWSPWSSWSLCNELCGEGVRQRSRKCFGIGQSECENTNYKLETEACNSTCCDGKGWDPWLSWSPCSVTCGGVGGVRKRQRVCTSLPECRLACSGSSVETENCAINSTCPVDGGWSPWSSWSHCSGSCIDDQREGSPIPSRMRHRSCSNPTPSDHTVPPGNGCSGEGLQVQDCSELPNCPVDGSWGTWAPSGPCSVTCGEGLQLSIRKCDSPTPKYGGRLCDGPSTQSSVCQSPCPVHGLWSGWSSWSECSATCIAQGGDSIKVRQRSCSNPAPSSIPPGDSCQGDDSQLMQCNHMPHCPVDGGWGSWSPFGPCSVTCGVGVQVSVRSCDSPATKHGGRPCVGEGSQTRLCYTNRHCPVDGMWSEWTKWSACEYPFGNRDIRCKQTRGKQTREHWCLHQAHNGTICPGESLTDKRTCYDVNRCPIKGTWGGWESWSLCTPPCGKGSKRSRKRICNLDYSSYRDHDIIEFFGRPLADCGAPPDGIKSEQALCMNVPDCS</sequence>
<evidence type="ECO:0000256" key="3">
    <source>
        <dbReference type="ARBA" id="ARBA00022729"/>
    </source>
</evidence>
<accession>A0A6P7IXD7</accession>
<dbReference type="AlphaFoldDB" id="A0A6P7IXD7"/>
<evidence type="ECO:0000313" key="9">
    <source>
        <dbReference type="RefSeq" id="XP_028268119.1"/>
    </source>
</evidence>
<dbReference type="InterPro" id="IPR036383">
    <property type="entry name" value="TSP1_rpt_sf"/>
</dbReference>
<dbReference type="InterPro" id="IPR049536">
    <property type="entry name" value="CFP_TSR-0"/>
</dbReference>
<dbReference type="PANTHER" id="PTHR22906">
    <property type="entry name" value="PROPERDIN"/>
    <property type="match status" value="1"/>
</dbReference>
<dbReference type="Pfam" id="PF22195">
    <property type="entry name" value="TSP1_CFP_C"/>
    <property type="match status" value="1"/>
</dbReference>
<evidence type="ECO:0000256" key="5">
    <source>
        <dbReference type="ARBA" id="ARBA00023157"/>
    </source>
</evidence>
<gene>
    <name evidence="9" type="primary">LOC114440050</name>
</gene>
<dbReference type="FunFam" id="2.20.100.10:FF:000001">
    <property type="entry name" value="semaphorin-5A isoform X1"/>
    <property type="match status" value="4"/>
</dbReference>
<dbReference type="SUPFAM" id="SSF82895">
    <property type="entry name" value="TSP-1 type 1 repeat"/>
    <property type="match status" value="8"/>
</dbReference>
<dbReference type="GeneID" id="114440050"/>
<dbReference type="InterPro" id="IPR054019">
    <property type="entry name" value="CFP_TSR_C"/>
</dbReference>
<dbReference type="Pfam" id="PF18487">
    <property type="entry name" value="TSR"/>
    <property type="match status" value="1"/>
</dbReference>